<dbReference type="PATRIC" id="fig|742734.4.peg.4125"/>
<feature type="transmembrane region" description="Helical" evidence="4">
    <location>
        <begin position="21"/>
        <end position="45"/>
    </location>
</feature>
<keyword evidence="4" id="KW-0472">Membrane</keyword>
<dbReference type="InterPro" id="IPR017853">
    <property type="entry name" value="GH"/>
</dbReference>
<protein>
    <recommendedName>
        <fullName evidence="7">Lysozyme</fullName>
    </recommendedName>
</protein>
<dbReference type="SUPFAM" id="SSF51445">
    <property type="entry name" value="(Trans)glycosidases"/>
    <property type="match status" value="1"/>
</dbReference>
<keyword evidence="3" id="KW-0326">Glycosidase</keyword>
<dbReference type="PANTHER" id="PTHR34135:SF2">
    <property type="entry name" value="LYSOZYME"/>
    <property type="match status" value="1"/>
</dbReference>
<keyword evidence="4" id="KW-0812">Transmembrane</keyword>
<evidence type="ECO:0000256" key="4">
    <source>
        <dbReference type="SAM" id="Phobius"/>
    </source>
</evidence>
<keyword evidence="2" id="KW-0378">Hydrolase</keyword>
<organism evidence="5 6">
    <name type="scientific">[Clostridium] citroniae WAL-19142</name>
    <dbReference type="NCBI Taxonomy" id="742734"/>
    <lineage>
        <taxon>Bacteria</taxon>
        <taxon>Bacillati</taxon>
        <taxon>Bacillota</taxon>
        <taxon>Clostridia</taxon>
        <taxon>Lachnospirales</taxon>
        <taxon>Lachnospiraceae</taxon>
        <taxon>Enterocloster</taxon>
    </lineage>
</organism>
<proteinExistence type="inferred from homology"/>
<dbReference type="Proteomes" id="UP000037392">
    <property type="component" value="Unassembled WGS sequence"/>
</dbReference>
<dbReference type="GO" id="GO:0016052">
    <property type="term" value="P:carbohydrate catabolic process"/>
    <property type="evidence" value="ECO:0007669"/>
    <property type="project" value="TreeGrafter"/>
</dbReference>
<dbReference type="Gene3D" id="3.20.20.80">
    <property type="entry name" value="Glycosidases"/>
    <property type="match status" value="1"/>
</dbReference>
<evidence type="ECO:0000256" key="3">
    <source>
        <dbReference type="ARBA" id="ARBA00023295"/>
    </source>
</evidence>
<dbReference type="GO" id="GO:0009253">
    <property type="term" value="P:peptidoglycan catabolic process"/>
    <property type="evidence" value="ECO:0007669"/>
    <property type="project" value="InterPro"/>
</dbReference>
<comment type="similarity">
    <text evidence="1">Belongs to the glycosyl hydrolase 25 family.</text>
</comment>
<name>A0A0J9BY95_9FIRM</name>
<dbReference type="InterPro" id="IPR002053">
    <property type="entry name" value="Glyco_hydro_25"/>
</dbReference>
<dbReference type="InterPro" id="IPR018077">
    <property type="entry name" value="Glyco_hydro_fam25_subgr"/>
</dbReference>
<dbReference type="PROSITE" id="PS51904">
    <property type="entry name" value="GLYCOSYL_HYDROL_F25_2"/>
    <property type="match status" value="1"/>
</dbReference>
<dbReference type="Pfam" id="PF01183">
    <property type="entry name" value="Glyco_hydro_25"/>
    <property type="match status" value="1"/>
</dbReference>
<evidence type="ECO:0008006" key="7">
    <source>
        <dbReference type="Google" id="ProtNLM"/>
    </source>
</evidence>
<accession>A0A0J9BY95</accession>
<evidence type="ECO:0000256" key="1">
    <source>
        <dbReference type="ARBA" id="ARBA00010646"/>
    </source>
</evidence>
<evidence type="ECO:0000313" key="5">
    <source>
        <dbReference type="EMBL" id="KMW17194.1"/>
    </source>
</evidence>
<comment type="caution">
    <text evidence="5">The sequence shown here is derived from an EMBL/GenBank/DDBJ whole genome shotgun (WGS) entry which is preliminary data.</text>
</comment>
<reference evidence="5 6" key="1">
    <citation type="submission" date="2011-04" db="EMBL/GenBank/DDBJ databases">
        <title>The Genome Sequence of Clostridium citroniae WAL-19142.</title>
        <authorList>
            <consortium name="The Broad Institute Genome Sequencing Platform"/>
            <person name="Earl A."/>
            <person name="Ward D."/>
            <person name="Feldgarden M."/>
            <person name="Gevers D."/>
            <person name="Warren Y.A."/>
            <person name="Tyrrell K.L."/>
            <person name="Citron D.M."/>
            <person name="Goldstein E.J."/>
            <person name="Daigneault M."/>
            <person name="Allen-Vercoe E."/>
            <person name="Young S.K."/>
            <person name="Zeng Q."/>
            <person name="Gargeya S."/>
            <person name="Fitzgerald M."/>
            <person name="Haas B."/>
            <person name="Abouelleil A."/>
            <person name="Alvarado L."/>
            <person name="Arachchi H.M."/>
            <person name="Berlin A."/>
            <person name="Brown A."/>
            <person name="Chapman S.B."/>
            <person name="Chen Z."/>
            <person name="Dunbar C."/>
            <person name="Freedman E."/>
            <person name="Gearin G."/>
            <person name="Gellesch M."/>
            <person name="Goldberg J."/>
            <person name="Griggs A."/>
            <person name="Gujja S."/>
            <person name="Heilman E.R."/>
            <person name="Heiman D."/>
            <person name="Howarth C."/>
            <person name="Larson L."/>
            <person name="Lui A."/>
            <person name="MacDonald P.J."/>
            <person name="Mehta T."/>
            <person name="Montmayeur A."/>
            <person name="Murphy C."/>
            <person name="Neiman D."/>
            <person name="Pearson M."/>
            <person name="Priest M."/>
            <person name="Roberts A."/>
            <person name="Saif S."/>
            <person name="Shea T."/>
            <person name="Shenoy N."/>
            <person name="Sisk P."/>
            <person name="Stolte C."/>
            <person name="Sykes S."/>
            <person name="White J."/>
            <person name="Yandava C."/>
            <person name="Wortman J."/>
            <person name="Nusbaum C."/>
            <person name="Birren B."/>
        </authorList>
    </citation>
    <scope>NUCLEOTIDE SEQUENCE [LARGE SCALE GENOMIC DNA]</scope>
    <source>
        <strain evidence="5 6">WAL-19142</strain>
    </source>
</reference>
<dbReference type="GO" id="GO:0016998">
    <property type="term" value="P:cell wall macromolecule catabolic process"/>
    <property type="evidence" value="ECO:0007669"/>
    <property type="project" value="InterPro"/>
</dbReference>
<evidence type="ECO:0000313" key="6">
    <source>
        <dbReference type="Proteomes" id="UP000037392"/>
    </source>
</evidence>
<sequence length="272" mass="30781">MGRDRMEQKNGSHSTWAGKGAGYLRSILCVAVVLSVCGGIFYYGVMNGWFLLNRPGAGTYSVRGVDVSHYQGDIDWSVLSAQDISFAYIKATEGSRHRDPRFEENWEESAGTGLYTGAYHFFSFDSPAESQAQNFIQTVGKREGMLPPVVDFEFYGDKRSNPPPVSQAAEQLELMLEMLGEHYGVTPVIYATEETYEMYLEGGFEAYPLWIRNVVRRPKTDREWTFWQYANRGRLKGYSGQEKFIDLNVFAGSKEQWEQFVQTGKPVTKAGS</sequence>
<dbReference type="EMBL" id="ADLK01000028">
    <property type="protein sequence ID" value="KMW17194.1"/>
    <property type="molecule type" value="Genomic_DNA"/>
</dbReference>
<dbReference type="AlphaFoldDB" id="A0A0J9BY95"/>
<dbReference type="SMART" id="SM00641">
    <property type="entry name" value="Glyco_25"/>
    <property type="match status" value="1"/>
</dbReference>
<dbReference type="CDD" id="cd06413">
    <property type="entry name" value="GH25_muramidase_1"/>
    <property type="match status" value="1"/>
</dbReference>
<dbReference type="PANTHER" id="PTHR34135">
    <property type="entry name" value="LYSOZYME"/>
    <property type="match status" value="1"/>
</dbReference>
<evidence type="ECO:0000256" key="2">
    <source>
        <dbReference type="ARBA" id="ARBA00022801"/>
    </source>
</evidence>
<gene>
    <name evidence="5" type="ORF">HMPREF9470_03847</name>
</gene>
<dbReference type="GO" id="GO:0003796">
    <property type="term" value="F:lysozyme activity"/>
    <property type="evidence" value="ECO:0007669"/>
    <property type="project" value="InterPro"/>
</dbReference>
<keyword evidence="4" id="KW-1133">Transmembrane helix</keyword>